<dbReference type="InParanoid" id="A0A671VTS4"/>
<accession>A0A671VTS4</accession>
<reference evidence="3" key="1">
    <citation type="submission" date="2021-04" db="EMBL/GenBank/DDBJ databases">
        <authorList>
            <consortium name="Wellcome Sanger Institute Data Sharing"/>
        </authorList>
    </citation>
    <scope>NUCLEOTIDE SEQUENCE [LARGE SCALE GENOMIC DNA]</scope>
</reference>
<comment type="similarity">
    <text evidence="1">Belongs to the tumor necrosis factor family.</text>
</comment>
<keyword evidence="4" id="KW-1185">Reference proteome</keyword>
<dbReference type="PROSITE" id="PS50049">
    <property type="entry name" value="THD_2"/>
    <property type="match status" value="1"/>
</dbReference>
<dbReference type="GO" id="GO:0005164">
    <property type="term" value="F:tumor necrosis factor receptor binding"/>
    <property type="evidence" value="ECO:0007669"/>
    <property type="project" value="InterPro"/>
</dbReference>
<organism evidence="3 4">
    <name type="scientific">Sparus aurata</name>
    <name type="common">Gilthead sea bream</name>
    <dbReference type="NCBI Taxonomy" id="8175"/>
    <lineage>
        <taxon>Eukaryota</taxon>
        <taxon>Metazoa</taxon>
        <taxon>Chordata</taxon>
        <taxon>Craniata</taxon>
        <taxon>Vertebrata</taxon>
        <taxon>Euteleostomi</taxon>
        <taxon>Actinopterygii</taxon>
        <taxon>Neopterygii</taxon>
        <taxon>Teleostei</taxon>
        <taxon>Neoteleostei</taxon>
        <taxon>Acanthomorphata</taxon>
        <taxon>Eupercaria</taxon>
        <taxon>Spariformes</taxon>
        <taxon>Sparidae</taxon>
        <taxon>Sparus</taxon>
    </lineage>
</organism>
<dbReference type="AlphaFoldDB" id="A0A671VTS4"/>
<dbReference type="Pfam" id="PF00229">
    <property type="entry name" value="TNF"/>
    <property type="match status" value="1"/>
</dbReference>
<reference evidence="3" key="2">
    <citation type="submission" date="2025-08" db="UniProtKB">
        <authorList>
            <consortium name="Ensembl"/>
        </authorList>
    </citation>
    <scope>IDENTIFICATION</scope>
</reference>
<dbReference type="Gene3D" id="2.60.120.40">
    <property type="match status" value="1"/>
</dbReference>
<reference evidence="3" key="3">
    <citation type="submission" date="2025-09" db="UniProtKB">
        <authorList>
            <consortium name="Ensembl"/>
        </authorList>
    </citation>
    <scope>IDENTIFICATION</scope>
</reference>
<dbReference type="Proteomes" id="UP000472265">
    <property type="component" value="Chromosome 12"/>
</dbReference>
<name>A0A671VTS4_SPAAU</name>
<proteinExistence type="inferred from homology"/>
<dbReference type="SUPFAM" id="SSF49842">
    <property type="entry name" value="TNF-like"/>
    <property type="match status" value="1"/>
</dbReference>
<dbReference type="InterPro" id="IPR006053">
    <property type="entry name" value="TNF"/>
</dbReference>
<dbReference type="InterPro" id="IPR006052">
    <property type="entry name" value="TNF_dom"/>
</dbReference>
<dbReference type="PRINTS" id="PR01234">
    <property type="entry name" value="TNECROSISFCT"/>
</dbReference>
<sequence>MFSSKSVCQDTNRQNGEVKVFEPIYLGGVFQLKEGDRLETTFYWTLDVQTDSGKTFFGAFAV</sequence>
<dbReference type="InterPro" id="IPR008983">
    <property type="entry name" value="Tumour_necrosis_fac-like_dom"/>
</dbReference>
<protein>
    <recommendedName>
        <fullName evidence="2">THD domain-containing protein</fullName>
    </recommendedName>
</protein>
<evidence type="ECO:0000313" key="4">
    <source>
        <dbReference type="Proteomes" id="UP000472265"/>
    </source>
</evidence>
<dbReference type="Ensembl" id="ENSSAUT00010031257.1">
    <property type="protein sequence ID" value="ENSSAUP00010029649.1"/>
    <property type="gene ID" value="ENSSAUG00010012741.1"/>
</dbReference>
<evidence type="ECO:0000313" key="3">
    <source>
        <dbReference type="Ensembl" id="ENSSAUP00010029649.1"/>
    </source>
</evidence>
<feature type="domain" description="THD" evidence="2">
    <location>
        <begin position="1"/>
        <end position="62"/>
    </location>
</feature>
<dbReference type="GO" id="GO:0016020">
    <property type="term" value="C:membrane"/>
    <property type="evidence" value="ECO:0007669"/>
    <property type="project" value="InterPro"/>
</dbReference>
<evidence type="ECO:0000256" key="1">
    <source>
        <dbReference type="ARBA" id="ARBA00008670"/>
    </source>
</evidence>
<evidence type="ECO:0000259" key="2">
    <source>
        <dbReference type="PROSITE" id="PS50049"/>
    </source>
</evidence>
<dbReference type="GO" id="GO:0006955">
    <property type="term" value="P:immune response"/>
    <property type="evidence" value="ECO:0007669"/>
    <property type="project" value="InterPro"/>
</dbReference>